<comment type="caution">
    <text evidence="2">The sequence shown here is derived from an EMBL/GenBank/DDBJ whole genome shotgun (WGS) entry which is preliminary data.</text>
</comment>
<feature type="region of interest" description="Disordered" evidence="1">
    <location>
        <begin position="361"/>
        <end position="384"/>
    </location>
</feature>
<accession>A0ABR4PYR7</accession>
<protein>
    <recommendedName>
        <fullName evidence="4">F-box domain-containing protein</fullName>
    </recommendedName>
</protein>
<feature type="compositionally biased region" description="Acidic residues" evidence="1">
    <location>
        <begin position="367"/>
        <end position="384"/>
    </location>
</feature>
<reference evidence="2 3" key="1">
    <citation type="submission" date="2024-06" db="EMBL/GenBank/DDBJ databases">
        <title>Complete genome of Phlyctema vagabunda strain 19-DSS-EL-015.</title>
        <authorList>
            <person name="Fiorenzani C."/>
        </authorList>
    </citation>
    <scope>NUCLEOTIDE SEQUENCE [LARGE SCALE GENOMIC DNA]</scope>
    <source>
        <strain evidence="2 3">19-DSS-EL-015</strain>
    </source>
</reference>
<evidence type="ECO:0000313" key="3">
    <source>
        <dbReference type="Proteomes" id="UP001629113"/>
    </source>
</evidence>
<evidence type="ECO:0000256" key="1">
    <source>
        <dbReference type="SAM" id="MobiDB-lite"/>
    </source>
</evidence>
<dbReference type="Proteomes" id="UP001629113">
    <property type="component" value="Unassembled WGS sequence"/>
</dbReference>
<proteinExistence type="predicted"/>
<evidence type="ECO:0008006" key="4">
    <source>
        <dbReference type="Google" id="ProtNLM"/>
    </source>
</evidence>
<evidence type="ECO:0000313" key="2">
    <source>
        <dbReference type="EMBL" id="KAL3428476.1"/>
    </source>
</evidence>
<sequence length="384" mass="43446">MCPPGVDQTTRTSQRWQILAPRIKQIRKISKEQSYRSPTFDAPEYLVFNEDNRVLNFWRYLARAAAIPCVETRYAANGSRMSRLESLPSEVLALILEDVVLEKKDVIALGFASPGLWPHVVNHIAKNCWLAQAPLAGVEMACTGTYLTDLPATFAKHDLAARSTKWRAGGRMCMARQINWAAVSEYEEVQDAVADWQTAADACRDQLAESVYASVSEELLLACGDASAVSFKKEAYVLRNLTTRQYVHCTSDGYITHAQVKNLHLNDVMLLNICWTAKYRPWPHTSVSAEEQRLQLGKHQGPWAGHCFDIVPWTVQEQELDLEEWTDYTLIIVDHASKVATCHKPPINICSRARPADLSLKRKYDSDEGESEDEEEEDEEEDED</sequence>
<dbReference type="EMBL" id="JBFCZG010000001">
    <property type="protein sequence ID" value="KAL3428476.1"/>
    <property type="molecule type" value="Genomic_DNA"/>
</dbReference>
<keyword evidence="3" id="KW-1185">Reference proteome</keyword>
<organism evidence="2 3">
    <name type="scientific">Phlyctema vagabunda</name>
    <dbReference type="NCBI Taxonomy" id="108571"/>
    <lineage>
        <taxon>Eukaryota</taxon>
        <taxon>Fungi</taxon>
        <taxon>Dikarya</taxon>
        <taxon>Ascomycota</taxon>
        <taxon>Pezizomycotina</taxon>
        <taxon>Leotiomycetes</taxon>
        <taxon>Helotiales</taxon>
        <taxon>Dermateaceae</taxon>
        <taxon>Phlyctema</taxon>
    </lineage>
</organism>
<name>A0ABR4PYR7_9HELO</name>
<gene>
    <name evidence="2" type="ORF">PVAG01_01985</name>
</gene>